<dbReference type="Proteomes" id="UP001229244">
    <property type="component" value="Unassembled WGS sequence"/>
</dbReference>
<reference evidence="2" key="1">
    <citation type="submission" date="2023-07" db="EMBL/GenBank/DDBJ databases">
        <title>Genomic Encyclopedia of Type Strains, Phase IV (KMG-IV): sequencing the most valuable type-strain genomes for metagenomic binning, comparative biology and taxonomic classification.</title>
        <authorList>
            <person name="Goeker M."/>
        </authorList>
    </citation>
    <scope>NUCLEOTIDE SEQUENCE</scope>
    <source>
        <strain evidence="2">DSM 21202</strain>
    </source>
</reference>
<evidence type="ECO:0000313" key="3">
    <source>
        <dbReference type="Proteomes" id="UP001229244"/>
    </source>
</evidence>
<dbReference type="RefSeq" id="WP_306887494.1">
    <property type="nucleotide sequence ID" value="NZ_JAUSUL010000006.1"/>
</dbReference>
<sequence length="131" mass="15321">MNDRIKRMKRLQAVQEQIGRLSEQRLSGLVQSEQELRKNEIALVTALDEATLLHGFFVEQMARRVRSLAAEADAKAAEAAVEREKLKEEKLKLKRVEETAKRIEKEYQRLMERRRLEEVVKPVRRIDASLP</sequence>
<comment type="caution">
    <text evidence="2">The sequence shown here is derived from an EMBL/GenBank/DDBJ whole genome shotgun (WGS) entry which is preliminary data.</text>
</comment>
<feature type="coiled-coil region" evidence="1">
    <location>
        <begin position="69"/>
        <end position="113"/>
    </location>
</feature>
<evidence type="ECO:0000313" key="2">
    <source>
        <dbReference type="EMBL" id="MDQ0317570.1"/>
    </source>
</evidence>
<keyword evidence="1" id="KW-0175">Coiled coil</keyword>
<protein>
    <submittedName>
        <fullName evidence="2">Nucleotidyltransferase/DNA polymerase involved in DNA repair</fullName>
    </submittedName>
</protein>
<evidence type="ECO:0000256" key="1">
    <source>
        <dbReference type="SAM" id="Coils"/>
    </source>
</evidence>
<dbReference type="EMBL" id="JAUSUL010000006">
    <property type="protein sequence ID" value="MDQ0317570.1"/>
    <property type="molecule type" value="Genomic_DNA"/>
</dbReference>
<accession>A0AAE3VSV7</accession>
<name>A0AAE3VSV7_9HYPH</name>
<proteinExistence type="predicted"/>
<gene>
    <name evidence="2" type="ORF">J2S73_004056</name>
</gene>
<dbReference type="AlphaFoldDB" id="A0AAE3VSV7"/>
<organism evidence="2 3">
    <name type="scientific">Amorphus orientalis</name>
    <dbReference type="NCBI Taxonomy" id="649198"/>
    <lineage>
        <taxon>Bacteria</taxon>
        <taxon>Pseudomonadati</taxon>
        <taxon>Pseudomonadota</taxon>
        <taxon>Alphaproteobacteria</taxon>
        <taxon>Hyphomicrobiales</taxon>
        <taxon>Amorphaceae</taxon>
        <taxon>Amorphus</taxon>
    </lineage>
</organism>
<keyword evidence="3" id="KW-1185">Reference proteome</keyword>